<keyword evidence="6 10" id="KW-0255">Endonuclease</keyword>
<evidence type="ECO:0000256" key="9">
    <source>
        <dbReference type="ARBA" id="ARBA00023054"/>
    </source>
</evidence>
<dbReference type="PANTHER" id="PTHR16036:SF2">
    <property type="entry name" value="TRNA ENDONUCLEASE ANKZF1"/>
    <property type="match status" value="1"/>
</dbReference>
<feature type="region of interest" description="Disordered" evidence="11">
    <location>
        <begin position="505"/>
        <end position="603"/>
    </location>
</feature>
<evidence type="ECO:0000256" key="6">
    <source>
        <dbReference type="ARBA" id="ARBA00022759"/>
    </source>
</evidence>
<reference evidence="13 14" key="1">
    <citation type="journal article" date="2018" name="Nat. Ecol. Evol.">
        <title>Pezizomycetes genomes reveal the molecular basis of ectomycorrhizal truffle lifestyle.</title>
        <authorList>
            <person name="Murat C."/>
            <person name="Payen T."/>
            <person name="Noel B."/>
            <person name="Kuo A."/>
            <person name="Morin E."/>
            <person name="Chen J."/>
            <person name="Kohler A."/>
            <person name="Krizsan K."/>
            <person name="Balestrini R."/>
            <person name="Da Silva C."/>
            <person name="Montanini B."/>
            <person name="Hainaut M."/>
            <person name="Levati E."/>
            <person name="Barry K.W."/>
            <person name="Belfiori B."/>
            <person name="Cichocki N."/>
            <person name="Clum A."/>
            <person name="Dockter R.B."/>
            <person name="Fauchery L."/>
            <person name="Guy J."/>
            <person name="Iotti M."/>
            <person name="Le Tacon F."/>
            <person name="Lindquist E.A."/>
            <person name="Lipzen A."/>
            <person name="Malagnac F."/>
            <person name="Mello A."/>
            <person name="Molinier V."/>
            <person name="Miyauchi S."/>
            <person name="Poulain J."/>
            <person name="Riccioni C."/>
            <person name="Rubini A."/>
            <person name="Sitrit Y."/>
            <person name="Splivallo R."/>
            <person name="Traeger S."/>
            <person name="Wang M."/>
            <person name="Zifcakova L."/>
            <person name="Wipf D."/>
            <person name="Zambonelli A."/>
            <person name="Paolocci F."/>
            <person name="Nowrousian M."/>
            <person name="Ottonello S."/>
            <person name="Baldrian P."/>
            <person name="Spatafora J.W."/>
            <person name="Henrissat B."/>
            <person name="Nagy L.G."/>
            <person name="Aury J.M."/>
            <person name="Wincker P."/>
            <person name="Grigoriev I.V."/>
            <person name="Bonfante P."/>
            <person name="Martin F.M."/>
        </authorList>
    </citation>
    <scope>NUCLEOTIDE SEQUENCE [LARGE SCALE GENOMIC DNA]</scope>
    <source>
        <strain evidence="13 14">RN42</strain>
    </source>
</reference>
<feature type="region of interest" description="Disordered" evidence="11">
    <location>
        <begin position="247"/>
        <end position="266"/>
    </location>
</feature>
<keyword evidence="7 10" id="KW-0378">Hydrolase</keyword>
<organism evidence="13 14">
    <name type="scientific">Ascobolus immersus RN42</name>
    <dbReference type="NCBI Taxonomy" id="1160509"/>
    <lineage>
        <taxon>Eukaryota</taxon>
        <taxon>Fungi</taxon>
        <taxon>Dikarya</taxon>
        <taxon>Ascomycota</taxon>
        <taxon>Pezizomycotina</taxon>
        <taxon>Pezizomycetes</taxon>
        <taxon>Pezizales</taxon>
        <taxon>Ascobolaceae</taxon>
        <taxon>Ascobolus</taxon>
    </lineage>
</organism>
<dbReference type="GO" id="GO:0036503">
    <property type="term" value="P:ERAD pathway"/>
    <property type="evidence" value="ECO:0007669"/>
    <property type="project" value="TreeGrafter"/>
</dbReference>
<keyword evidence="3 10" id="KW-0963">Cytoplasm</keyword>
<dbReference type="OrthoDB" id="429841at2759"/>
<dbReference type="PANTHER" id="PTHR16036">
    <property type="entry name" value="ANKYRIN REPEAT AND ZINC FINGER DOMAIN-CONTAINING PROTEIN 1"/>
    <property type="match status" value="1"/>
</dbReference>
<evidence type="ECO:0000256" key="3">
    <source>
        <dbReference type="ARBA" id="ARBA00022490"/>
    </source>
</evidence>
<dbReference type="GO" id="GO:0016787">
    <property type="term" value="F:hydrolase activity"/>
    <property type="evidence" value="ECO:0007669"/>
    <property type="project" value="UniProtKB-KW"/>
</dbReference>
<evidence type="ECO:0000256" key="2">
    <source>
        <dbReference type="ARBA" id="ARBA00009262"/>
    </source>
</evidence>
<dbReference type="PROSITE" id="PS52044">
    <property type="entry name" value="VLRF1"/>
    <property type="match status" value="1"/>
</dbReference>
<dbReference type="AlphaFoldDB" id="A0A3N4I2F5"/>
<evidence type="ECO:0000256" key="7">
    <source>
        <dbReference type="ARBA" id="ARBA00022801"/>
    </source>
</evidence>
<dbReference type="Gene3D" id="1.25.40.20">
    <property type="entry name" value="Ankyrin repeat-containing domain"/>
    <property type="match status" value="1"/>
</dbReference>
<dbReference type="GO" id="GO:0004519">
    <property type="term" value="F:endonuclease activity"/>
    <property type="evidence" value="ECO:0007669"/>
    <property type="project" value="UniProtKB-KW"/>
</dbReference>
<gene>
    <name evidence="13" type="ORF">BJ508DRAFT_370747</name>
</gene>
<dbReference type="EMBL" id="ML119752">
    <property type="protein sequence ID" value="RPA76044.1"/>
    <property type="molecule type" value="Genomic_DNA"/>
</dbReference>
<evidence type="ECO:0000256" key="11">
    <source>
        <dbReference type="SAM" id="MobiDB-lite"/>
    </source>
</evidence>
<dbReference type="STRING" id="1160509.A0A3N4I2F5"/>
<comment type="similarity">
    <text evidence="2 10">Belongs to the ANKZF1/VMS1 family.</text>
</comment>
<evidence type="ECO:0000256" key="8">
    <source>
        <dbReference type="ARBA" id="ARBA00023043"/>
    </source>
</evidence>
<evidence type="ECO:0000313" key="13">
    <source>
        <dbReference type="EMBL" id="RPA76044.1"/>
    </source>
</evidence>
<evidence type="ECO:0000256" key="1">
    <source>
        <dbReference type="ARBA" id="ARBA00004496"/>
    </source>
</evidence>
<keyword evidence="4 10" id="KW-0540">Nuclease</keyword>
<feature type="compositionally biased region" description="Basic and acidic residues" evidence="11">
    <location>
        <begin position="505"/>
        <end position="541"/>
    </location>
</feature>
<accession>A0A3N4I2F5</accession>
<dbReference type="Pfam" id="PF18826">
    <property type="entry name" value="bVLRF1"/>
    <property type="match status" value="1"/>
</dbReference>
<dbReference type="InterPro" id="IPR036770">
    <property type="entry name" value="Ankyrin_rpt-contain_sf"/>
</dbReference>
<evidence type="ECO:0000313" key="14">
    <source>
        <dbReference type="Proteomes" id="UP000275078"/>
    </source>
</evidence>
<keyword evidence="14" id="KW-1185">Reference proteome</keyword>
<feature type="region of interest" description="Disordered" evidence="11">
    <location>
        <begin position="113"/>
        <end position="150"/>
    </location>
</feature>
<comment type="domain">
    <text evidence="10">The VLRF1 domain mediates binding to the 60S ribosomal subunit.</text>
</comment>
<dbReference type="InterPro" id="IPR047139">
    <property type="entry name" value="ANKZ1/VMS1"/>
</dbReference>
<feature type="compositionally biased region" description="Basic and acidic residues" evidence="11">
    <location>
        <begin position="566"/>
        <end position="596"/>
    </location>
</feature>
<sequence>MAATKAPQPENEFLKKPLHAFDIPTTLLYSLTPKTDAPTPVEVPSVEEVAIRTAHDPPKATSCRTCGFNGTTVEEQRIHFRSDFHRFNVKRSVRGEAPISEDDFEKMAEELNESISGSDTDEESNDGRTKLSPVKESGQEDESDDGRRTRKVGSPLVWFTSPLLPKDASLGVYRNVFSNSELLDPVKSLIAKQLTAENPKEAPHYFLCMVGGGHFAAAIVALRPKNAKAGDRQIDVLAHKTFHRYTTRRKQGGAQSANDQAKGAANSAGAQIRRYNEIALAQDIRNLLEEWKDKIQSADKLFIRATGNTNRKILFGYDGAVLESKDDRIRGFPFSTKRPTQAEIIRSFVELTRVKVSYISEEALKTIKPVSKPKEPVKKEVVVEDPAVIHSREIIALIKRSKAPALLTYLATNSISPNAAFTPPNHHTPYPLHLAASLNLPAVVSSLLTKTDADPTLKNDDGRTAYELAGDRAARDAFRVARGELGESKWDWEAANVPAALTKRQAEVRAERERKEEEKKEKERRKAELERLQAEEEEKGKSSHGMRASGVGRSMNSGNVQVGLTKMEEQTKGLSEEAKRKLERERRARAAEERIRRMQQGDL</sequence>
<proteinExistence type="inferred from homology"/>
<keyword evidence="8" id="KW-0040">ANK repeat</keyword>
<feature type="domain" description="VLRF1" evidence="12">
    <location>
        <begin position="201"/>
        <end position="354"/>
    </location>
</feature>
<comment type="subcellular location">
    <subcellularLocation>
        <location evidence="1">Cytoplasm</location>
    </subcellularLocation>
</comment>
<dbReference type="GO" id="GO:0005737">
    <property type="term" value="C:cytoplasm"/>
    <property type="evidence" value="ECO:0007669"/>
    <property type="project" value="UniProtKB-SubCell"/>
</dbReference>
<dbReference type="Proteomes" id="UP000275078">
    <property type="component" value="Unassembled WGS sequence"/>
</dbReference>
<feature type="active site" evidence="10">
    <location>
        <position position="255"/>
    </location>
</feature>
<dbReference type="InterPro" id="IPR041175">
    <property type="entry name" value="VLRF1/Vms1"/>
</dbReference>
<evidence type="ECO:0000256" key="5">
    <source>
        <dbReference type="ARBA" id="ARBA00022737"/>
    </source>
</evidence>
<evidence type="ECO:0000259" key="12">
    <source>
        <dbReference type="PROSITE" id="PS52044"/>
    </source>
</evidence>
<evidence type="ECO:0000256" key="4">
    <source>
        <dbReference type="ARBA" id="ARBA00022722"/>
    </source>
</evidence>
<name>A0A3N4I2F5_ASCIM</name>
<protein>
    <recommendedName>
        <fullName evidence="12">VLRF1 domain-containing protein</fullName>
    </recommendedName>
</protein>
<dbReference type="SUPFAM" id="SSF48403">
    <property type="entry name" value="Ankyrin repeat"/>
    <property type="match status" value="1"/>
</dbReference>
<keyword evidence="9" id="KW-0175">Coiled coil</keyword>
<keyword evidence="5" id="KW-0677">Repeat</keyword>
<evidence type="ECO:0000256" key="10">
    <source>
        <dbReference type="PROSITE-ProRule" id="PRU01389"/>
    </source>
</evidence>